<organism evidence="2 3">
    <name type="scientific">Ralstonia insidiosa</name>
    <dbReference type="NCBI Taxonomy" id="190721"/>
    <lineage>
        <taxon>Bacteria</taxon>
        <taxon>Pseudomonadati</taxon>
        <taxon>Pseudomonadota</taxon>
        <taxon>Betaproteobacteria</taxon>
        <taxon>Burkholderiales</taxon>
        <taxon>Burkholderiaceae</taxon>
        <taxon>Ralstonia</taxon>
    </lineage>
</organism>
<gene>
    <name evidence="2" type="ORF">ACS15_3773</name>
</gene>
<evidence type="ECO:0000313" key="3">
    <source>
        <dbReference type="Proteomes" id="UP000077927"/>
    </source>
</evidence>
<dbReference type="Proteomes" id="UP000077927">
    <property type="component" value="Chromosome 1"/>
</dbReference>
<accession>A0AAC9FT21</accession>
<sequence length="507" mass="58080">MPPWGRDIKPDTAPSEQTTHEENPTATPSSERREAVNDALDSVSGDQQGGIAEASESSMHPLARISAQFIHRVDEMRQAAKISVPAVAEHMKAELEKAAKALEKYTIKKNQNNLTLRLPEDVRERANVKAALDTIERMRDLRMVKIVQRSLFIGLFSEFDAFIGELLKTIYERQPDLLKSIRREVSLPELLQFESLDAIKKDMLEKEIDSFRRESYVEQFTLLENKFSLKTLKKFAEWPEFVEIGQRRNLMTHNDGIVSEQYTAICKREGSISGSEVKVGETLSVDPKYYLRACHVLSLVAFMLVYTLWRKIFPGEAETANHEIYQAVYDALDRKHWKLATRMGEFSLNPEIIKDASDLNVRIRHINLAIAYKQQKRQDDVLRVLESCDWSASLRDFKLAVAILKDDFSKAADLMIQIGRTGELVQQSSYHDWPLFNEFRHREEFLKSYKEIYGSDFNGTQEGEPDALIVQNPRIELPEPTNLEPVSPATIASEETSTRVETTRPES</sequence>
<dbReference type="EMBL" id="CP012605">
    <property type="protein sequence ID" value="ANH75002.1"/>
    <property type="molecule type" value="Genomic_DNA"/>
</dbReference>
<dbReference type="AlphaFoldDB" id="A0AAC9FT21"/>
<protein>
    <submittedName>
        <fullName evidence="2">Uncharacterized protein</fullName>
    </submittedName>
</protein>
<name>A0AAC9FT21_9RALS</name>
<feature type="compositionally biased region" description="Basic and acidic residues" evidence="1">
    <location>
        <begin position="1"/>
        <end position="10"/>
    </location>
</feature>
<evidence type="ECO:0000313" key="2">
    <source>
        <dbReference type="EMBL" id="ANH75002.1"/>
    </source>
</evidence>
<feature type="region of interest" description="Disordered" evidence="1">
    <location>
        <begin position="1"/>
        <end position="58"/>
    </location>
</feature>
<feature type="region of interest" description="Disordered" evidence="1">
    <location>
        <begin position="476"/>
        <end position="507"/>
    </location>
</feature>
<dbReference type="KEGG" id="rin:ACS15_3773"/>
<proteinExistence type="predicted"/>
<feature type="compositionally biased region" description="Basic and acidic residues" evidence="1">
    <location>
        <begin position="496"/>
        <end position="507"/>
    </location>
</feature>
<dbReference type="RefSeq" id="WP_152524487.1">
    <property type="nucleotide sequence ID" value="NZ_CP012605.1"/>
</dbReference>
<evidence type="ECO:0000256" key="1">
    <source>
        <dbReference type="SAM" id="MobiDB-lite"/>
    </source>
</evidence>
<reference evidence="2 3" key="1">
    <citation type="submission" date="2015-09" db="EMBL/GenBank/DDBJ databases">
        <authorList>
            <person name="Xu Y."/>
            <person name="Nagy A."/>
            <person name="Liu N.T."/>
            <person name="Nou X."/>
        </authorList>
    </citation>
    <scope>NUCLEOTIDE SEQUENCE [LARGE SCALE GENOMIC DNA]</scope>
    <source>
        <strain evidence="2 3">FC1138</strain>
    </source>
</reference>